<evidence type="ECO:0000313" key="1">
    <source>
        <dbReference type="EMBL" id="CAG8799497.1"/>
    </source>
</evidence>
<organism evidence="1 2">
    <name type="scientific">Gigaspora margarita</name>
    <dbReference type="NCBI Taxonomy" id="4874"/>
    <lineage>
        <taxon>Eukaryota</taxon>
        <taxon>Fungi</taxon>
        <taxon>Fungi incertae sedis</taxon>
        <taxon>Mucoromycota</taxon>
        <taxon>Glomeromycotina</taxon>
        <taxon>Glomeromycetes</taxon>
        <taxon>Diversisporales</taxon>
        <taxon>Gigasporaceae</taxon>
        <taxon>Gigaspora</taxon>
    </lineage>
</organism>
<dbReference type="Proteomes" id="UP000789901">
    <property type="component" value="Unassembled WGS sequence"/>
</dbReference>
<name>A0ABN7VUD5_GIGMA</name>
<reference evidence="1 2" key="1">
    <citation type="submission" date="2021-06" db="EMBL/GenBank/DDBJ databases">
        <authorList>
            <person name="Kallberg Y."/>
            <person name="Tangrot J."/>
            <person name="Rosling A."/>
        </authorList>
    </citation>
    <scope>NUCLEOTIDE SEQUENCE [LARGE SCALE GENOMIC DNA]</scope>
    <source>
        <strain evidence="1 2">120-4 pot B 10/14</strain>
    </source>
</reference>
<gene>
    <name evidence="1" type="ORF">GMARGA_LOCUS22800</name>
</gene>
<evidence type="ECO:0000313" key="2">
    <source>
        <dbReference type="Proteomes" id="UP000789901"/>
    </source>
</evidence>
<proteinExistence type="predicted"/>
<keyword evidence="2" id="KW-1185">Reference proteome</keyword>
<sequence length="245" mass="27966">IFTGHPVINELLGVLTRTKQPKGTISIVVGPTISNFTPSTINAVLEIAEPPELSELLELLEQLSTYSIIVTDKAWLPKYLINATLVTKDDVALDNDLTLPSEIKVTVNRDSFWELLVILHNLLHPFCEALDLMQYDKAYFHNVLHSFGFIIQIFKELKAEKVIAIKTDDDNNEDEDSSSEANWDVIIDGWEELLIEEEFEEEQDGFDEVDINFLSLEIHPAKNQTAKWELQNLFLPNLPFPFENI</sequence>
<accession>A0ABN7VUD5</accession>
<protein>
    <submittedName>
        <fullName evidence="1">45716_t:CDS:1</fullName>
    </submittedName>
</protein>
<dbReference type="EMBL" id="CAJVQB010022399">
    <property type="protein sequence ID" value="CAG8799497.1"/>
    <property type="molecule type" value="Genomic_DNA"/>
</dbReference>
<comment type="caution">
    <text evidence="1">The sequence shown here is derived from an EMBL/GenBank/DDBJ whole genome shotgun (WGS) entry which is preliminary data.</text>
</comment>
<feature type="non-terminal residue" evidence="1">
    <location>
        <position position="1"/>
    </location>
</feature>